<keyword evidence="2" id="KW-1185">Reference proteome</keyword>
<evidence type="ECO:0000313" key="2">
    <source>
        <dbReference type="Proteomes" id="UP000243081"/>
    </source>
</evidence>
<dbReference type="InterPro" id="IPR011009">
    <property type="entry name" value="Kinase-like_dom_sf"/>
</dbReference>
<reference evidence="1 2" key="1">
    <citation type="submission" date="2016-03" db="EMBL/GenBank/DDBJ databases">
        <title>Fine-scale spatial genetic structure of a fungal parasite of coffee scale insects.</title>
        <authorList>
            <person name="Jackson D."/>
            <person name="Zemenick K.A."/>
            <person name="Malloure B."/>
            <person name="Quandt C.A."/>
            <person name="James T.Y."/>
        </authorList>
    </citation>
    <scope>NUCLEOTIDE SEQUENCE [LARGE SCALE GENOMIC DNA]</scope>
    <source>
        <strain evidence="1 2">UM487</strain>
    </source>
</reference>
<evidence type="ECO:0008006" key="3">
    <source>
        <dbReference type="Google" id="ProtNLM"/>
    </source>
</evidence>
<proteinExistence type="predicted"/>
<dbReference type="OrthoDB" id="4062651at2759"/>
<evidence type="ECO:0000313" key="1">
    <source>
        <dbReference type="EMBL" id="OAQ95787.1"/>
    </source>
</evidence>
<dbReference type="OMA" id="DPMEEMC"/>
<dbReference type="SUPFAM" id="SSF56112">
    <property type="entry name" value="Protein kinase-like (PK-like)"/>
    <property type="match status" value="1"/>
</dbReference>
<accession>A0A179HZD5</accession>
<gene>
    <name evidence="1" type="ORF">LLEC1_04766</name>
</gene>
<name>A0A179HZD5_CORDF</name>
<comment type="caution">
    <text evidence="1">The sequence shown here is derived from an EMBL/GenBank/DDBJ whole genome shotgun (WGS) entry which is preliminary data.</text>
</comment>
<sequence>MAVAPLVPCRRQYRICGYSQSNPQETPAWFSLQPRLNGKTFSIDVSESRFRNSPNRMNEFQNYVTYLASDEASESEDTGSMPENNDAHNGQDITIDDCFAWTVHPFIMSFRKLAPKASPTSKMTLQDYFNSESYECQLGAADDRLVPESIDLLDTNNSFIPKNCYIDRNNKHSSNASALFPTFPLSQIEILSDCPDSILDDEPRLVRVQGEVYFFKSFEAVGEDLGRREISKYEQIAMANFGPEIRTSRLFAIAQDEQRRIMGMLLHPIHEDTTLADALVPTTPESTRMRWKEQIRLSLQALHDAGIIWGDAKADNVIVDLHGDAWIIDFGGGYTEGWVDKDSSGTMAGDIEGLKNIVALLNTGGNTRVQIANNCICMPLHTYILVRDAREYYTRRATPTAPPSVLFYILKAPFLATAQSSNFVAGCPVYISTFFTPWLY</sequence>
<dbReference type="EMBL" id="LUKN01004585">
    <property type="protein sequence ID" value="OAQ95787.1"/>
    <property type="molecule type" value="Genomic_DNA"/>
</dbReference>
<organism evidence="1 2">
    <name type="scientific">Cordyceps confragosa</name>
    <name type="common">Lecanicillium lecanii</name>
    <dbReference type="NCBI Taxonomy" id="2714763"/>
    <lineage>
        <taxon>Eukaryota</taxon>
        <taxon>Fungi</taxon>
        <taxon>Dikarya</taxon>
        <taxon>Ascomycota</taxon>
        <taxon>Pezizomycotina</taxon>
        <taxon>Sordariomycetes</taxon>
        <taxon>Hypocreomycetidae</taxon>
        <taxon>Hypocreales</taxon>
        <taxon>Cordycipitaceae</taxon>
        <taxon>Akanthomyces</taxon>
    </lineage>
</organism>
<protein>
    <recommendedName>
        <fullName evidence="3">Protein kinase domain-containing protein</fullName>
    </recommendedName>
</protein>
<dbReference type="AlphaFoldDB" id="A0A179HZD5"/>
<dbReference type="Proteomes" id="UP000243081">
    <property type="component" value="Unassembled WGS sequence"/>
</dbReference>
<dbReference type="Gene3D" id="1.10.510.10">
    <property type="entry name" value="Transferase(Phosphotransferase) domain 1"/>
    <property type="match status" value="1"/>
</dbReference>